<name>A0A1I8F9P9_9PLAT</name>
<evidence type="ECO:0000313" key="3">
    <source>
        <dbReference type="WBParaSite" id="maker-unitig_26025-snap-gene-0.2-mRNA-1"/>
    </source>
</evidence>
<organism evidence="2 3">
    <name type="scientific">Macrostomum lignano</name>
    <dbReference type="NCBI Taxonomy" id="282301"/>
    <lineage>
        <taxon>Eukaryota</taxon>
        <taxon>Metazoa</taxon>
        <taxon>Spiralia</taxon>
        <taxon>Lophotrochozoa</taxon>
        <taxon>Platyhelminthes</taxon>
        <taxon>Rhabditophora</taxon>
        <taxon>Macrostomorpha</taxon>
        <taxon>Macrostomida</taxon>
        <taxon>Macrostomidae</taxon>
        <taxon>Macrostomum</taxon>
    </lineage>
</organism>
<proteinExistence type="predicted"/>
<keyword evidence="2" id="KW-1185">Reference proteome</keyword>
<dbReference type="WBParaSite" id="maker-unitig_26025-snap-gene-0.2-mRNA-1">
    <property type="protein sequence ID" value="maker-unitig_26025-snap-gene-0.2-mRNA-1"/>
    <property type="gene ID" value="maker-unitig_26025-snap-gene-0.2"/>
</dbReference>
<sequence>RASSNPVTGEGCRHYWCAPVREASSRPARRRQRGGRQPADWAATSAASTSTNGKMRITGGAMRSARPAENGHHQTNGVACDAAVMSGQKQPDHRDASATVGKRCWAAESEAAPPASHCQRKFLTEPFGNQKYRNLLFLLHSFEFDLHLLICSSAHLLICSSTHLLICSSAICSSAHLIICSSAHLLICLICYLLHLLICSSAHLLICSFSSASSAPPSALLELLRADRDAPDSSASCRSPPPPGGQRGQGEVGAEPPSTPELIPGQLAAPKQPAACASAACFKLDLISPPPAESSNFDSVNAARPGSVVFNRTGAVKFMKNMQIRPDNRGRPSIRVQLPLLAGHARDEHEGGGLALQRSRVRVRGASVRARPITKRSPMCTLAELPGPWSFVSFQKTADRAEPVGVRTR</sequence>
<feature type="region of interest" description="Disordered" evidence="1">
    <location>
        <begin position="23"/>
        <end position="56"/>
    </location>
</feature>
<evidence type="ECO:0000313" key="2">
    <source>
        <dbReference type="Proteomes" id="UP000095280"/>
    </source>
</evidence>
<feature type="region of interest" description="Disordered" evidence="1">
    <location>
        <begin position="230"/>
        <end position="266"/>
    </location>
</feature>
<feature type="compositionally biased region" description="Low complexity" evidence="1">
    <location>
        <begin position="35"/>
        <end position="51"/>
    </location>
</feature>
<evidence type="ECO:0000256" key="1">
    <source>
        <dbReference type="SAM" id="MobiDB-lite"/>
    </source>
</evidence>
<reference evidence="3" key="1">
    <citation type="submission" date="2016-11" db="UniProtKB">
        <authorList>
            <consortium name="WormBaseParasite"/>
        </authorList>
    </citation>
    <scope>IDENTIFICATION</scope>
</reference>
<dbReference type="AlphaFoldDB" id="A0A1I8F9P9"/>
<dbReference type="Proteomes" id="UP000095280">
    <property type="component" value="Unplaced"/>
</dbReference>
<protein>
    <submittedName>
        <fullName evidence="3">Runt domain-containing protein</fullName>
    </submittedName>
</protein>
<accession>A0A1I8F9P9</accession>